<dbReference type="PROSITE" id="PS50995">
    <property type="entry name" value="HTH_MARR_2"/>
    <property type="match status" value="1"/>
</dbReference>
<protein>
    <submittedName>
        <fullName evidence="5">MarR family transcriptional regulator</fullName>
    </submittedName>
</protein>
<dbReference type="InterPro" id="IPR036390">
    <property type="entry name" value="WH_DNA-bd_sf"/>
</dbReference>
<gene>
    <name evidence="5" type="ORF">PQO05_03240</name>
</gene>
<evidence type="ECO:0000313" key="6">
    <source>
        <dbReference type="Proteomes" id="UP001216139"/>
    </source>
</evidence>
<evidence type="ECO:0000256" key="1">
    <source>
        <dbReference type="ARBA" id="ARBA00023015"/>
    </source>
</evidence>
<evidence type="ECO:0000313" key="5">
    <source>
        <dbReference type="EMBL" id="WCT12947.1"/>
    </source>
</evidence>
<accession>A0ABY7T9A6</accession>
<dbReference type="RefSeq" id="WP_273631220.1">
    <property type="nucleotide sequence ID" value="NZ_CP117167.1"/>
</dbReference>
<dbReference type="SUPFAM" id="SSF46785">
    <property type="entry name" value="Winged helix' DNA-binding domain"/>
    <property type="match status" value="1"/>
</dbReference>
<dbReference type="PANTHER" id="PTHR42756:SF1">
    <property type="entry name" value="TRANSCRIPTIONAL REPRESSOR OF EMRAB OPERON"/>
    <property type="match status" value="1"/>
</dbReference>
<keyword evidence="1" id="KW-0805">Transcription regulation</keyword>
<dbReference type="EMBL" id="CP117167">
    <property type="protein sequence ID" value="WCT12947.1"/>
    <property type="molecule type" value="Genomic_DNA"/>
</dbReference>
<dbReference type="Pfam" id="PF12802">
    <property type="entry name" value="MarR_2"/>
    <property type="match status" value="1"/>
</dbReference>
<evidence type="ECO:0000256" key="3">
    <source>
        <dbReference type="ARBA" id="ARBA00023163"/>
    </source>
</evidence>
<sequence>MNFGEEFSLQVMLANKSYHQYLYKFLEQVDVQHHYQIILLLTRFNGKATQKMLCEHLSIEKSNMAAIIDSLEAKGYVTREVNYKDRRGKLVVLTAKATEVIEGLEATFEHFEANITHEITWQEMYNCLRVLKLINNNLHVVNRQPDLLNRLAGNVPVLTASHGD</sequence>
<organism evidence="5 6">
    <name type="scientific">Mucilaginibacter jinjuensis</name>
    <dbReference type="NCBI Taxonomy" id="1176721"/>
    <lineage>
        <taxon>Bacteria</taxon>
        <taxon>Pseudomonadati</taxon>
        <taxon>Bacteroidota</taxon>
        <taxon>Sphingobacteriia</taxon>
        <taxon>Sphingobacteriales</taxon>
        <taxon>Sphingobacteriaceae</taxon>
        <taxon>Mucilaginibacter</taxon>
    </lineage>
</organism>
<dbReference type="Proteomes" id="UP001216139">
    <property type="component" value="Chromosome"/>
</dbReference>
<dbReference type="PRINTS" id="PR00598">
    <property type="entry name" value="HTHMARR"/>
</dbReference>
<name>A0ABY7T9A6_9SPHI</name>
<dbReference type="PANTHER" id="PTHR42756">
    <property type="entry name" value="TRANSCRIPTIONAL REGULATOR, MARR"/>
    <property type="match status" value="1"/>
</dbReference>
<dbReference type="Gene3D" id="1.10.10.10">
    <property type="entry name" value="Winged helix-like DNA-binding domain superfamily/Winged helix DNA-binding domain"/>
    <property type="match status" value="1"/>
</dbReference>
<dbReference type="InterPro" id="IPR000835">
    <property type="entry name" value="HTH_MarR-typ"/>
</dbReference>
<proteinExistence type="predicted"/>
<evidence type="ECO:0000256" key="2">
    <source>
        <dbReference type="ARBA" id="ARBA00023125"/>
    </source>
</evidence>
<feature type="domain" description="HTH marR-type" evidence="4">
    <location>
        <begin position="1"/>
        <end position="136"/>
    </location>
</feature>
<dbReference type="InterPro" id="IPR036388">
    <property type="entry name" value="WH-like_DNA-bd_sf"/>
</dbReference>
<keyword evidence="3" id="KW-0804">Transcription</keyword>
<reference evidence="5 6" key="1">
    <citation type="submission" date="2023-02" db="EMBL/GenBank/DDBJ databases">
        <title>Genome sequence of Mucilaginibacter jinjuensis strain KACC 16571.</title>
        <authorList>
            <person name="Kim S."/>
            <person name="Heo J."/>
            <person name="Kwon S.-W."/>
        </authorList>
    </citation>
    <scope>NUCLEOTIDE SEQUENCE [LARGE SCALE GENOMIC DNA]</scope>
    <source>
        <strain evidence="5 6">KACC 16571</strain>
    </source>
</reference>
<keyword evidence="2" id="KW-0238">DNA-binding</keyword>
<keyword evidence="6" id="KW-1185">Reference proteome</keyword>
<evidence type="ECO:0000259" key="4">
    <source>
        <dbReference type="PROSITE" id="PS50995"/>
    </source>
</evidence>
<dbReference type="SMART" id="SM00347">
    <property type="entry name" value="HTH_MARR"/>
    <property type="match status" value="1"/>
</dbReference>